<comment type="caution">
    <text evidence="2">The sequence shown here is derived from an EMBL/GenBank/DDBJ whole genome shotgun (WGS) entry which is preliminary data.</text>
</comment>
<feature type="domain" description="DUF4397" evidence="1">
    <location>
        <begin position="38"/>
        <end position="168"/>
    </location>
</feature>
<sequence>MIIRQKYIGVLAALSMLFLNSCKKSYLDFQEEVTPLYAKIRFVNARNTTTPIHFWTYITKVTTNTVSANQSTDYINTVFGDVQISFSEGTSTTLKASTQFGNAATFGASGGPNGPIPEYYHTVFAVRKKKSSTADSLILFYDDLQAPASGKAKVRFVHLAPNVNDVQVQANNNILFNSIAYGRAGNSVISGTGLNAYSLGPFVSVDAGTLNFSLSTGSIILSLLQKSITVQSGKIYTIYLSGTTENTLTLSSILHN</sequence>
<dbReference type="RefSeq" id="WP_283371663.1">
    <property type="nucleotide sequence ID" value="NZ_JASHID010000022.1"/>
</dbReference>
<dbReference type="EMBL" id="JASHID010000022">
    <property type="protein sequence ID" value="MDI9866940.1"/>
    <property type="molecule type" value="Genomic_DNA"/>
</dbReference>
<protein>
    <submittedName>
        <fullName evidence="2">DUF4397 domain-containing protein</fullName>
    </submittedName>
</protein>
<evidence type="ECO:0000313" key="3">
    <source>
        <dbReference type="Proteomes" id="UP001236569"/>
    </source>
</evidence>
<evidence type="ECO:0000313" key="2">
    <source>
        <dbReference type="EMBL" id="MDI9866940.1"/>
    </source>
</evidence>
<dbReference type="InterPro" id="IPR025510">
    <property type="entry name" value="DUF4397"/>
</dbReference>
<accession>A0ABT6YTQ4</accession>
<name>A0ABT6YTQ4_9BACT</name>
<organism evidence="2 3">
    <name type="scientific">Flectobacillus longus</name>
    <dbReference type="NCBI Taxonomy" id="2984207"/>
    <lineage>
        <taxon>Bacteria</taxon>
        <taxon>Pseudomonadati</taxon>
        <taxon>Bacteroidota</taxon>
        <taxon>Cytophagia</taxon>
        <taxon>Cytophagales</taxon>
        <taxon>Flectobacillaceae</taxon>
        <taxon>Flectobacillus</taxon>
    </lineage>
</organism>
<evidence type="ECO:0000259" key="1">
    <source>
        <dbReference type="Pfam" id="PF14344"/>
    </source>
</evidence>
<gene>
    <name evidence="2" type="ORF">QM480_21555</name>
</gene>
<proteinExistence type="predicted"/>
<dbReference type="Pfam" id="PF14344">
    <property type="entry name" value="DUF4397"/>
    <property type="match status" value="1"/>
</dbReference>
<keyword evidence="3" id="KW-1185">Reference proteome</keyword>
<reference evidence="2 3" key="1">
    <citation type="submission" date="2023-05" db="EMBL/GenBank/DDBJ databases">
        <title>Novel species of genus Flectobacillus isolated from stream in China.</title>
        <authorList>
            <person name="Lu H."/>
        </authorList>
    </citation>
    <scope>NUCLEOTIDE SEQUENCE [LARGE SCALE GENOMIC DNA]</scope>
    <source>
        <strain evidence="2 3">DC10W</strain>
    </source>
</reference>
<dbReference type="Proteomes" id="UP001236569">
    <property type="component" value="Unassembled WGS sequence"/>
</dbReference>